<feature type="compositionally biased region" description="Acidic residues" evidence="1">
    <location>
        <begin position="62"/>
        <end position="71"/>
    </location>
</feature>
<name>A0AAD7DLJ2_MYCRO</name>
<proteinExistence type="predicted"/>
<feature type="domain" description="Retroviral polymerase SH3-like" evidence="2">
    <location>
        <begin position="1"/>
        <end position="41"/>
    </location>
</feature>
<evidence type="ECO:0000256" key="1">
    <source>
        <dbReference type="SAM" id="MobiDB-lite"/>
    </source>
</evidence>
<organism evidence="3 4">
    <name type="scientific">Mycena rosella</name>
    <name type="common">Pink bonnet</name>
    <name type="synonym">Agaricus rosellus</name>
    <dbReference type="NCBI Taxonomy" id="1033263"/>
    <lineage>
        <taxon>Eukaryota</taxon>
        <taxon>Fungi</taxon>
        <taxon>Dikarya</taxon>
        <taxon>Basidiomycota</taxon>
        <taxon>Agaricomycotina</taxon>
        <taxon>Agaricomycetes</taxon>
        <taxon>Agaricomycetidae</taxon>
        <taxon>Agaricales</taxon>
        <taxon>Marasmiineae</taxon>
        <taxon>Mycenaceae</taxon>
        <taxon>Mycena</taxon>
    </lineage>
</organism>
<dbReference type="Proteomes" id="UP001221757">
    <property type="component" value="Unassembled WGS sequence"/>
</dbReference>
<keyword evidence="4" id="KW-1185">Reference proteome</keyword>
<dbReference type="AlphaFoldDB" id="A0AAD7DLJ2"/>
<feature type="compositionally biased region" description="Basic residues" evidence="1">
    <location>
        <begin position="139"/>
        <end position="149"/>
    </location>
</feature>
<protein>
    <recommendedName>
        <fullName evidence="2">Retroviral polymerase SH3-like domain-containing protein</fullName>
    </recommendedName>
</protein>
<dbReference type="InterPro" id="IPR057670">
    <property type="entry name" value="SH3_retrovirus"/>
</dbReference>
<evidence type="ECO:0000313" key="4">
    <source>
        <dbReference type="Proteomes" id="UP001221757"/>
    </source>
</evidence>
<feature type="compositionally biased region" description="Basic and acidic residues" evidence="1">
    <location>
        <begin position="122"/>
        <end position="134"/>
    </location>
</feature>
<feature type="region of interest" description="Disordered" evidence="1">
    <location>
        <begin position="44"/>
        <end position="149"/>
    </location>
</feature>
<dbReference type="Pfam" id="PF25597">
    <property type="entry name" value="SH3_retrovirus"/>
    <property type="match status" value="1"/>
</dbReference>
<gene>
    <name evidence="3" type="ORF">B0H17DRAFT_933462</name>
</gene>
<sequence length="149" mass="16898">KKCVFLGYPQEYPEWLFWHPQTKKTIISDRADFDEQYFPGNTFKILDTMPLPQPVPSVYTPADDDDTSDQGEEQHVGDPSTHLDDPPSPTPRPQSPFASSSPLSSPPSTPQSQRTKCCLYQRRTEAKCLKDEHTTIPTHQRKSPTARVV</sequence>
<dbReference type="EMBL" id="JARKIE010000048">
    <property type="protein sequence ID" value="KAJ7693006.1"/>
    <property type="molecule type" value="Genomic_DNA"/>
</dbReference>
<evidence type="ECO:0000313" key="3">
    <source>
        <dbReference type="EMBL" id="KAJ7693006.1"/>
    </source>
</evidence>
<feature type="non-terminal residue" evidence="3">
    <location>
        <position position="1"/>
    </location>
</feature>
<feature type="compositionally biased region" description="Basic and acidic residues" evidence="1">
    <location>
        <begin position="72"/>
        <end position="85"/>
    </location>
</feature>
<accession>A0AAD7DLJ2</accession>
<reference evidence="3" key="1">
    <citation type="submission" date="2023-03" db="EMBL/GenBank/DDBJ databases">
        <title>Massive genome expansion in bonnet fungi (Mycena s.s.) driven by repeated elements and novel gene families across ecological guilds.</title>
        <authorList>
            <consortium name="Lawrence Berkeley National Laboratory"/>
            <person name="Harder C.B."/>
            <person name="Miyauchi S."/>
            <person name="Viragh M."/>
            <person name="Kuo A."/>
            <person name="Thoen E."/>
            <person name="Andreopoulos B."/>
            <person name="Lu D."/>
            <person name="Skrede I."/>
            <person name="Drula E."/>
            <person name="Henrissat B."/>
            <person name="Morin E."/>
            <person name="Kohler A."/>
            <person name="Barry K."/>
            <person name="LaButti K."/>
            <person name="Morin E."/>
            <person name="Salamov A."/>
            <person name="Lipzen A."/>
            <person name="Mereny Z."/>
            <person name="Hegedus B."/>
            <person name="Baldrian P."/>
            <person name="Stursova M."/>
            <person name="Weitz H."/>
            <person name="Taylor A."/>
            <person name="Grigoriev I.V."/>
            <person name="Nagy L.G."/>
            <person name="Martin F."/>
            <person name="Kauserud H."/>
        </authorList>
    </citation>
    <scope>NUCLEOTIDE SEQUENCE</scope>
    <source>
        <strain evidence="3">CBHHK067</strain>
    </source>
</reference>
<comment type="caution">
    <text evidence="3">The sequence shown here is derived from an EMBL/GenBank/DDBJ whole genome shotgun (WGS) entry which is preliminary data.</text>
</comment>
<evidence type="ECO:0000259" key="2">
    <source>
        <dbReference type="Pfam" id="PF25597"/>
    </source>
</evidence>